<reference evidence="2" key="1">
    <citation type="submission" date="2025-08" db="UniProtKB">
        <authorList>
            <consortium name="RefSeq"/>
        </authorList>
    </citation>
    <scope>IDENTIFICATION</scope>
</reference>
<accession>A0AAJ6YX41</accession>
<dbReference type="KEGG" id="csol:105368672"/>
<dbReference type="GeneID" id="105368672"/>
<name>A0AAJ6YX41_9HYME</name>
<evidence type="ECO:0000313" key="2">
    <source>
        <dbReference type="RefSeq" id="XP_011506039.1"/>
    </source>
</evidence>
<evidence type="ECO:0000313" key="1">
    <source>
        <dbReference type="Proteomes" id="UP000695007"/>
    </source>
</evidence>
<gene>
    <name evidence="2" type="primary">LOC105368672</name>
</gene>
<dbReference type="RefSeq" id="XP_011506039.1">
    <property type="nucleotide sequence ID" value="XM_011507737.1"/>
</dbReference>
<organism evidence="1 2">
    <name type="scientific">Ceratosolen solmsi marchali</name>
    <dbReference type="NCBI Taxonomy" id="326594"/>
    <lineage>
        <taxon>Eukaryota</taxon>
        <taxon>Metazoa</taxon>
        <taxon>Ecdysozoa</taxon>
        <taxon>Arthropoda</taxon>
        <taxon>Hexapoda</taxon>
        <taxon>Insecta</taxon>
        <taxon>Pterygota</taxon>
        <taxon>Neoptera</taxon>
        <taxon>Endopterygota</taxon>
        <taxon>Hymenoptera</taxon>
        <taxon>Apocrita</taxon>
        <taxon>Proctotrupomorpha</taxon>
        <taxon>Chalcidoidea</taxon>
        <taxon>Agaonidae</taxon>
        <taxon>Agaoninae</taxon>
        <taxon>Ceratosolen</taxon>
    </lineage>
</organism>
<dbReference type="AlphaFoldDB" id="A0AAJ6YX41"/>
<protein>
    <submittedName>
        <fullName evidence="2">Uncharacterized protein LOC105368672</fullName>
    </submittedName>
</protein>
<sequence>MENCRIKSYIICELKDKLKHELKKNDDKLHFLKTANVNCTEPLSSISDNLCNKFDKDESTIFDSICNEPRKMCEKRYPKLSKLYQHARCHNKSNKKSMDCNKIIKHKLLDATILQCIK</sequence>
<keyword evidence="1" id="KW-1185">Reference proteome</keyword>
<dbReference type="Proteomes" id="UP000695007">
    <property type="component" value="Unplaced"/>
</dbReference>
<proteinExistence type="predicted"/>